<dbReference type="GO" id="GO:0051016">
    <property type="term" value="P:barbed-end actin filament capping"/>
    <property type="evidence" value="ECO:0007669"/>
    <property type="project" value="TreeGrafter"/>
</dbReference>
<comment type="caution">
    <text evidence="4">The sequence shown here is derived from an EMBL/GenBank/DDBJ whole genome shotgun (WGS) entry which is preliminary data.</text>
</comment>
<dbReference type="CDD" id="cd11290">
    <property type="entry name" value="gelsolin_S1_like"/>
    <property type="match status" value="1"/>
</dbReference>
<dbReference type="Pfam" id="PF00626">
    <property type="entry name" value="Gelsolin"/>
    <property type="match status" value="3"/>
</dbReference>
<feature type="domain" description="Gelsolin-like" evidence="3">
    <location>
        <begin position="76"/>
        <end position="156"/>
    </location>
</feature>
<dbReference type="InterPro" id="IPR029006">
    <property type="entry name" value="ADF-H/Gelsolin-like_dom_sf"/>
</dbReference>
<evidence type="ECO:0000259" key="3">
    <source>
        <dbReference type="Pfam" id="PF00626"/>
    </source>
</evidence>
<dbReference type="GO" id="GO:0015629">
    <property type="term" value="C:actin cytoskeleton"/>
    <property type="evidence" value="ECO:0007669"/>
    <property type="project" value="TreeGrafter"/>
</dbReference>
<proteinExistence type="predicted"/>
<name>A0AAW2HZV2_9NEOP</name>
<reference evidence="4" key="1">
    <citation type="journal article" date="2024" name="Gigascience">
        <title>Chromosome-level genome of the poultry shaft louse Menopon gallinae provides insight into the host-switching and adaptive evolution of parasitic lice.</title>
        <authorList>
            <person name="Xu Y."/>
            <person name="Ma L."/>
            <person name="Liu S."/>
            <person name="Liang Y."/>
            <person name="Liu Q."/>
            <person name="He Z."/>
            <person name="Tian L."/>
            <person name="Duan Y."/>
            <person name="Cai W."/>
            <person name="Li H."/>
            <person name="Song F."/>
        </authorList>
    </citation>
    <scope>NUCLEOTIDE SEQUENCE</scope>
    <source>
        <strain evidence="4">Cailab_2023a</strain>
    </source>
</reference>
<dbReference type="GO" id="GO:0008154">
    <property type="term" value="P:actin polymerization or depolymerization"/>
    <property type="evidence" value="ECO:0007669"/>
    <property type="project" value="TreeGrafter"/>
</dbReference>
<dbReference type="PANTHER" id="PTHR11977:SF123">
    <property type="entry name" value="GELSOLIN"/>
    <property type="match status" value="1"/>
</dbReference>
<feature type="domain" description="Gelsolin-like" evidence="3">
    <location>
        <begin position="211"/>
        <end position="269"/>
    </location>
</feature>
<feature type="signal peptide" evidence="2">
    <location>
        <begin position="1"/>
        <end position="19"/>
    </location>
</feature>
<dbReference type="PRINTS" id="PR00597">
    <property type="entry name" value="GELSOLIN"/>
</dbReference>
<dbReference type="InterPro" id="IPR007123">
    <property type="entry name" value="Gelsolin-like_dom"/>
</dbReference>
<dbReference type="CDD" id="cd11292">
    <property type="entry name" value="gelsolin_S3_like"/>
    <property type="match status" value="1"/>
</dbReference>
<dbReference type="GO" id="GO:0051015">
    <property type="term" value="F:actin filament binding"/>
    <property type="evidence" value="ECO:0007669"/>
    <property type="project" value="InterPro"/>
</dbReference>
<sequence>MISHRSLFLLVVCVACVAAQRLANPVPASVPTGVKNTAKDANSNTQNLPVNRAAAARVFGNAGKKEGIEIWRIENFTPVPVKQSEFGKFYEGDSYLVLKTKNAGGKLSWDIHYWIGDKSTQDESGSAAIFAVELDDSLGGAPVQHREVQGHESQLFTSYFPTPLRYLTGGVKSGFHHVTPNAVDGTKKLYQVKGKKDVRIRQIEPVYTAMNKGDCFILDSGDKIYVYYGVGSKKTERLKAVSAANQIRDQDHSGRAPVKILDQAATPEEIEEFFTVLGGGTRKTLPEASAGGDDEKFEKEIDAQVSLYKVSDASGSLKIEKIGEKPLSQTSLNTNDCFILDTVTSGIFSWIGRRATKMEKEEALRKGEEFLKTKNYPSWTRITRVIEGGEPATFKQFFKEWRTSGDLMGIGRR</sequence>
<dbReference type="FunFam" id="3.40.20.10:FF:000002">
    <property type="entry name" value="Gelsolin"/>
    <property type="match status" value="1"/>
</dbReference>
<dbReference type="GO" id="GO:0005737">
    <property type="term" value="C:cytoplasm"/>
    <property type="evidence" value="ECO:0007669"/>
    <property type="project" value="TreeGrafter"/>
</dbReference>
<dbReference type="GO" id="GO:0051014">
    <property type="term" value="P:actin filament severing"/>
    <property type="evidence" value="ECO:0007669"/>
    <property type="project" value="TreeGrafter"/>
</dbReference>
<feature type="domain" description="Gelsolin-like" evidence="3">
    <location>
        <begin position="324"/>
        <end position="394"/>
    </location>
</feature>
<gene>
    <name evidence="4" type="ORF">PYX00_003389</name>
</gene>
<dbReference type="Gene3D" id="3.40.20.10">
    <property type="entry name" value="Severin"/>
    <property type="match status" value="3"/>
</dbReference>
<feature type="chain" id="PRO_5043632325" description="Gelsolin-like domain-containing protein" evidence="2">
    <location>
        <begin position="20"/>
        <end position="413"/>
    </location>
</feature>
<dbReference type="InterPro" id="IPR007122">
    <property type="entry name" value="Villin/Gelsolin"/>
</dbReference>
<accession>A0AAW2HZV2</accession>
<dbReference type="EMBL" id="JARGDH010000002">
    <property type="protein sequence ID" value="KAL0275577.1"/>
    <property type="molecule type" value="Genomic_DNA"/>
</dbReference>
<evidence type="ECO:0000256" key="2">
    <source>
        <dbReference type="SAM" id="SignalP"/>
    </source>
</evidence>
<evidence type="ECO:0000256" key="1">
    <source>
        <dbReference type="ARBA" id="ARBA00022737"/>
    </source>
</evidence>
<dbReference type="AlphaFoldDB" id="A0AAW2HZV2"/>
<dbReference type="SUPFAM" id="SSF55753">
    <property type="entry name" value="Actin depolymerizing proteins"/>
    <property type="match status" value="3"/>
</dbReference>
<organism evidence="4">
    <name type="scientific">Menopon gallinae</name>
    <name type="common">poultry shaft louse</name>
    <dbReference type="NCBI Taxonomy" id="328185"/>
    <lineage>
        <taxon>Eukaryota</taxon>
        <taxon>Metazoa</taxon>
        <taxon>Ecdysozoa</taxon>
        <taxon>Arthropoda</taxon>
        <taxon>Hexapoda</taxon>
        <taxon>Insecta</taxon>
        <taxon>Pterygota</taxon>
        <taxon>Neoptera</taxon>
        <taxon>Paraneoptera</taxon>
        <taxon>Psocodea</taxon>
        <taxon>Troctomorpha</taxon>
        <taxon>Phthiraptera</taxon>
        <taxon>Amblycera</taxon>
        <taxon>Menoponidae</taxon>
        <taxon>Menopon</taxon>
    </lineage>
</organism>
<evidence type="ECO:0000313" key="4">
    <source>
        <dbReference type="EMBL" id="KAL0275577.1"/>
    </source>
</evidence>
<dbReference type="PANTHER" id="PTHR11977">
    <property type="entry name" value="VILLIN"/>
    <property type="match status" value="1"/>
</dbReference>
<dbReference type="SMART" id="SM00262">
    <property type="entry name" value="GEL"/>
    <property type="match status" value="3"/>
</dbReference>
<dbReference type="CDD" id="cd11289">
    <property type="entry name" value="gelsolin_S2_like"/>
    <property type="match status" value="1"/>
</dbReference>
<keyword evidence="1" id="KW-0677">Repeat</keyword>
<keyword evidence="2" id="KW-0732">Signal</keyword>
<protein>
    <recommendedName>
        <fullName evidence="3">Gelsolin-like domain-containing protein</fullName>
    </recommendedName>
</protein>
<dbReference type="GO" id="GO:0005546">
    <property type="term" value="F:phosphatidylinositol-4,5-bisphosphate binding"/>
    <property type="evidence" value="ECO:0007669"/>
    <property type="project" value="TreeGrafter"/>
</dbReference>